<dbReference type="PROSITE" id="PS51111">
    <property type="entry name" value="REJ"/>
    <property type="match status" value="1"/>
</dbReference>
<keyword evidence="6" id="KW-0472">Membrane</keyword>
<sequence length="367" mass="40171">MKEITIGKTKVVTAVIYLSNQDEISYNPEVIITHDSSLQYEKITVLDLCYSACGIYKSSRVCCFKNCKDKIISDEKTILQSECSAFCSGELTFSWSLYCYDEINTPEPLNLSSLHEIPQSEFQDMVYNPINELDLAIKPYSLQPGKKYTLAFQASRPTGTLGELRTTLLVNSPPAGGTCAVSPSSGIALSTNFTFTCDGWTDPESPLTYEFSYGNNQTETLFHFRTIASGTKFSLVDWLPAGEESSNYTLTVTAKVKDSYGSSSIEQFMIQVRPLPEEELNATKLSGLFAEHLANGDTLEALSLASLLSSTMNTLESGSTKSPEQVREEMLTLLSGVEPQDMSSAMQVSGSLSHLVGGPDQMTPKAQ</sequence>
<comment type="caution">
    <text evidence="8">The sequence shown here is derived from an EMBL/GenBank/DDBJ whole genome shotgun (WGS) entry which is preliminary data.</text>
</comment>
<keyword evidence="5" id="KW-1133">Transmembrane helix</keyword>
<evidence type="ECO:0000256" key="4">
    <source>
        <dbReference type="ARBA" id="ARBA00022737"/>
    </source>
</evidence>
<organism evidence="8 9">
    <name type="scientific">Paramuricea clavata</name>
    <name type="common">Red gorgonian</name>
    <name type="synonym">Violescent sea-whip</name>
    <dbReference type="NCBI Taxonomy" id="317549"/>
    <lineage>
        <taxon>Eukaryota</taxon>
        <taxon>Metazoa</taxon>
        <taxon>Cnidaria</taxon>
        <taxon>Anthozoa</taxon>
        <taxon>Octocorallia</taxon>
        <taxon>Malacalcyonacea</taxon>
        <taxon>Plexauridae</taxon>
        <taxon>Paramuricea</taxon>
    </lineage>
</organism>
<name>A0A6S7JYL0_PARCT</name>
<keyword evidence="9" id="KW-1185">Reference proteome</keyword>
<evidence type="ECO:0000256" key="2">
    <source>
        <dbReference type="ARBA" id="ARBA00007200"/>
    </source>
</evidence>
<keyword evidence="3" id="KW-0812">Transmembrane</keyword>
<dbReference type="PANTHER" id="PTHR46730:SF1">
    <property type="entry name" value="PLAT DOMAIN-CONTAINING PROTEIN"/>
    <property type="match status" value="1"/>
</dbReference>
<dbReference type="OrthoDB" id="5986471at2759"/>
<evidence type="ECO:0000313" key="9">
    <source>
        <dbReference type="Proteomes" id="UP001152795"/>
    </source>
</evidence>
<evidence type="ECO:0000313" key="8">
    <source>
        <dbReference type="EMBL" id="CAB4035284.1"/>
    </source>
</evidence>
<feature type="non-terminal residue" evidence="8">
    <location>
        <position position="367"/>
    </location>
</feature>
<evidence type="ECO:0000256" key="7">
    <source>
        <dbReference type="SAM" id="MobiDB-lite"/>
    </source>
</evidence>
<dbReference type="AlphaFoldDB" id="A0A6S7JYL0"/>
<feature type="region of interest" description="Disordered" evidence="7">
    <location>
        <begin position="342"/>
        <end position="367"/>
    </location>
</feature>
<dbReference type="InterPro" id="IPR002859">
    <property type="entry name" value="PKD/REJ-like"/>
</dbReference>
<evidence type="ECO:0000256" key="5">
    <source>
        <dbReference type="ARBA" id="ARBA00022989"/>
    </source>
</evidence>
<feature type="compositionally biased region" description="Polar residues" evidence="7">
    <location>
        <begin position="342"/>
        <end position="352"/>
    </location>
</feature>
<dbReference type="EMBL" id="CACRXK020020897">
    <property type="protein sequence ID" value="CAB4035284.1"/>
    <property type="molecule type" value="Genomic_DNA"/>
</dbReference>
<evidence type="ECO:0000256" key="6">
    <source>
        <dbReference type="ARBA" id="ARBA00023136"/>
    </source>
</evidence>
<dbReference type="GO" id="GO:0005261">
    <property type="term" value="F:monoatomic cation channel activity"/>
    <property type="evidence" value="ECO:0007669"/>
    <property type="project" value="TreeGrafter"/>
</dbReference>
<dbReference type="GO" id="GO:0006816">
    <property type="term" value="P:calcium ion transport"/>
    <property type="evidence" value="ECO:0007669"/>
    <property type="project" value="TreeGrafter"/>
</dbReference>
<comment type="subcellular location">
    <subcellularLocation>
        <location evidence="1">Membrane</location>
    </subcellularLocation>
</comment>
<comment type="similarity">
    <text evidence="2">Belongs to the polycystin family.</text>
</comment>
<dbReference type="PANTHER" id="PTHR46730">
    <property type="entry name" value="POLYCYSTIN-1"/>
    <property type="match status" value="1"/>
</dbReference>
<accession>A0A6S7JYL0</accession>
<gene>
    <name evidence="8" type="ORF">PACLA_8A050491</name>
</gene>
<dbReference type="InterPro" id="IPR014010">
    <property type="entry name" value="REJ_dom"/>
</dbReference>
<keyword evidence="4" id="KW-0677">Repeat</keyword>
<protein>
    <submittedName>
        <fullName evidence="8">Uncharacterized protein</fullName>
    </submittedName>
</protein>
<proteinExistence type="inferred from homology"/>
<dbReference type="Pfam" id="PF02010">
    <property type="entry name" value="REJ"/>
    <property type="match status" value="1"/>
</dbReference>
<dbReference type="Proteomes" id="UP001152795">
    <property type="component" value="Unassembled WGS sequence"/>
</dbReference>
<evidence type="ECO:0000256" key="3">
    <source>
        <dbReference type="ARBA" id="ARBA00022692"/>
    </source>
</evidence>
<dbReference type="GO" id="GO:0005886">
    <property type="term" value="C:plasma membrane"/>
    <property type="evidence" value="ECO:0007669"/>
    <property type="project" value="TreeGrafter"/>
</dbReference>
<reference evidence="8" key="1">
    <citation type="submission" date="2020-04" db="EMBL/GenBank/DDBJ databases">
        <authorList>
            <person name="Alioto T."/>
            <person name="Alioto T."/>
            <person name="Gomez Garrido J."/>
        </authorList>
    </citation>
    <scope>NUCLEOTIDE SEQUENCE</scope>
    <source>
        <strain evidence="8">A484AB</strain>
    </source>
</reference>
<evidence type="ECO:0000256" key="1">
    <source>
        <dbReference type="ARBA" id="ARBA00004370"/>
    </source>
</evidence>